<evidence type="ECO:0000313" key="1">
    <source>
        <dbReference type="EMBL" id="KAI6653026.1"/>
    </source>
</evidence>
<organism evidence="1 2">
    <name type="scientific">Oopsacas minuta</name>
    <dbReference type="NCBI Taxonomy" id="111878"/>
    <lineage>
        <taxon>Eukaryota</taxon>
        <taxon>Metazoa</taxon>
        <taxon>Porifera</taxon>
        <taxon>Hexactinellida</taxon>
        <taxon>Hexasterophora</taxon>
        <taxon>Lyssacinosida</taxon>
        <taxon>Leucopsacidae</taxon>
        <taxon>Oopsacas</taxon>
    </lineage>
</organism>
<dbReference type="Proteomes" id="UP001165289">
    <property type="component" value="Unassembled WGS sequence"/>
</dbReference>
<dbReference type="AlphaFoldDB" id="A0AAV7JWH1"/>
<name>A0AAV7JWH1_9METZ</name>
<evidence type="ECO:0000313" key="2">
    <source>
        <dbReference type="Proteomes" id="UP001165289"/>
    </source>
</evidence>
<protein>
    <submittedName>
        <fullName evidence="1">Uncharacterized protein</fullName>
    </submittedName>
</protein>
<dbReference type="EMBL" id="JAKMXF010000295">
    <property type="protein sequence ID" value="KAI6653026.1"/>
    <property type="molecule type" value="Genomic_DNA"/>
</dbReference>
<accession>A0AAV7JWH1</accession>
<keyword evidence="2" id="KW-1185">Reference proteome</keyword>
<proteinExistence type="predicted"/>
<sequence>MKPELKKNRVSDLLESSSDVGEVPIYSVATVAKEIIVNGGFCNLSNKHVLVDKALFLRDLLEVGRRKCTQLRQTLLPDNMYYPSYSKLANLRDIMISRSSITLYPNPAKPIGTHAPYCPQVQKTLERILSIVDRPTSEEFPLTFKIADGLDGSVCRTIYNQQTTNTFTK</sequence>
<comment type="caution">
    <text evidence="1">The sequence shown here is derived from an EMBL/GenBank/DDBJ whole genome shotgun (WGS) entry which is preliminary data.</text>
</comment>
<reference evidence="1 2" key="1">
    <citation type="journal article" date="2023" name="BMC Biol.">
        <title>The compact genome of the sponge Oopsacas minuta (Hexactinellida) is lacking key metazoan core genes.</title>
        <authorList>
            <person name="Santini S."/>
            <person name="Schenkelaars Q."/>
            <person name="Jourda C."/>
            <person name="Duchesne M."/>
            <person name="Belahbib H."/>
            <person name="Rocher C."/>
            <person name="Selva M."/>
            <person name="Riesgo A."/>
            <person name="Vervoort M."/>
            <person name="Leys S.P."/>
            <person name="Kodjabachian L."/>
            <person name="Le Bivic A."/>
            <person name="Borchiellini C."/>
            <person name="Claverie J.M."/>
            <person name="Renard E."/>
        </authorList>
    </citation>
    <scope>NUCLEOTIDE SEQUENCE [LARGE SCALE GENOMIC DNA]</scope>
    <source>
        <strain evidence="1">SPO-2</strain>
    </source>
</reference>
<gene>
    <name evidence="1" type="ORF">LOD99_3862</name>
</gene>